<name>A0A9D3YCH7_DREPO</name>
<evidence type="ECO:0000313" key="2">
    <source>
        <dbReference type="Proteomes" id="UP000828390"/>
    </source>
</evidence>
<comment type="caution">
    <text evidence="1">The sequence shown here is derived from an EMBL/GenBank/DDBJ whole genome shotgun (WGS) entry which is preliminary data.</text>
</comment>
<proteinExistence type="predicted"/>
<gene>
    <name evidence="1" type="ORF">DPMN_084830</name>
</gene>
<sequence>MRQRPTTFIARQISTSFERDTEPKYTADTTALKQKTRQTIHHLHILKMRRIE</sequence>
<dbReference type="EMBL" id="JAIWYP010000016">
    <property type="protein sequence ID" value="KAH3697332.1"/>
    <property type="molecule type" value="Genomic_DNA"/>
</dbReference>
<organism evidence="1 2">
    <name type="scientific">Dreissena polymorpha</name>
    <name type="common">Zebra mussel</name>
    <name type="synonym">Mytilus polymorpha</name>
    <dbReference type="NCBI Taxonomy" id="45954"/>
    <lineage>
        <taxon>Eukaryota</taxon>
        <taxon>Metazoa</taxon>
        <taxon>Spiralia</taxon>
        <taxon>Lophotrochozoa</taxon>
        <taxon>Mollusca</taxon>
        <taxon>Bivalvia</taxon>
        <taxon>Autobranchia</taxon>
        <taxon>Heteroconchia</taxon>
        <taxon>Euheterodonta</taxon>
        <taxon>Imparidentia</taxon>
        <taxon>Neoheterodontei</taxon>
        <taxon>Myida</taxon>
        <taxon>Dreissenoidea</taxon>
        <taxon>Dreissenidae</taxon>
        <taxon>Dreissena</taxon>
    </lineage>
</organism>
<protein>
    <submittedName>
        <fullName evidence="1">Uncharacterized protein</fullName>
    </submittedName>
</protein>
<reference evidence="1" key="1">
    <citation type="journal article" date="2019" name="bioRxiv">
        <title>The Genome of the Zebra Mussel, Dreissena polymorpha: A Resource for Invasive Species Research.</title>
        <authorList>
            <person name="McCartney M.A."/>
            <person name="Auch B."/>
            <person name="Kono T."/>
            <person name="Mallez S."/>
            <person name="Zhang Y."/>
            <person name="Obille A."/>
            <person name="Becker A."/>
            <person name="Abrahante J.E."/>
            <person name="Garbe J."/>
            <person name="Badalamenti J.P."/>
            <person name="Herman A."/>
            <person name="Mangelson H."/>
            <person name="Liachko I."/>
            <person name="Sullivan S."/>
            <person name="Sone E.D."/>
            <person name="Koren S."/>
            <person name="Silverstein K.A.T."/>
            <person name="Beckman K.B."/>
            <person name="Gohl D.M."/>
        </authorList>
    </citation>
    <scope>NUCLEOTIDE SEQUENCE</scope>
    <source>
        <strain evidence="1">Duluth1</strain>
        <tissue evidence="1">Whole animal</tissue>
    </source>
</reference>
<evidence type="ECO:0000313" key="1">
    <source>
        <dbReference type="EMBL" id="KAH3697332.1"/>
    </source>
</evidence>
<reference evidence="1" key="2">
    <citation type="submission" date="2020-11" db="EMBL/GenBank/DDBJ databases">
        <authorList>
            <person name="McCartney M.A."/>
            <person name="Auch B."/>
            <person name="Kono T."/>
            <person name="Mallez S."/>
            <person name="Becker A."/>
            <person name="Gohl D.M."/>
            <person name="Silverstein K.A.T."/>
            <person name="Koren S."/>
            <person name="Bechman K.B."/>
            <person name="Herman A."/>
            <person name="Abrahante J.E."/>
            <person name="Garbe J."/>
        </authorList>
    </citation>
    <scope>NUCLEOTIDE SEQUENCE</scope>
    <source>
        <strain evidence="1">Duluth1</strain>
        <tissue evidence="1">Whole animal</tissue>
    </source>
</reference>
<accession>A0A9D3YCH7</accession>
<keyword evidence="2" id="KW-1185">Reference proteome</keyword>
<dbReference type="AlphaFoldDB" id="A0A9D3YCH7"/>
<dbReference type="Proteomes" id="UP000828390">
    <property type="component" value="Unassembled WGS sequence"/>
</dbReference>